<gene>
    <name evidence="3" type="ORF">COS49_00330</name>
</gene>
<proteinExistence type="predicted"/>
<comment type="caution">
    <text evidence="3">The sequence shown here is derived from an EMBL/GenBank/DDBJ whole genome shotgun (WGS) entry which is preliminary data.</text>
</comment>
<reference evidence="4" key="1">
    <citation type="submission" date="2017-09" db="EMBL/GenBank/DDBJ databases">
        <title>Depth-based differentiation of microbial function through sediment-hosted aquifers and enrichment of novel symbionts in the deep terrestrial subsurface.</title>
        <authorList>
            <person name="Probst A.J."/>
            <person name="Ladd B."/>
            <person name="Jarett J.K."/>
            <person name="Geller-Mcgrath D.E."/>
            <person name="Sieber C.M.K."/>
            <person name="Emerson J.B."/>
            <person name="Anantharaman K."/>
            <person name="Thomas B.C."/>
            <person name="Malmstrom R."/>
            <person name="Stieglmeier M."/>
            <person name="Klingl A."/>
            <person name="Woyke T."/>
            <person name="Ryan C.M."/>
            <person name="Banfield J.F."/>
        </authorList>
    </citation>
    <scope>NUCLEOTIDE SEQUENCE [LARGE SCALE GENOMIC DNA]</scope>
</reference>
<dbReference type="SUPFAM" id="SSF53756">
    <property type="entry name" value="UDP-Glycosyltransferase/glycogen phosphorylase"/>
    <property type="match status" value="1"/>
</dbReference>
<protein>
    <submittedName>
        <fullName evidence="3">Glycosyltransferase family 4 protein</fullName>
    </submittedName>
</protein>
<keyword evidence="3" id="KW-0808">Transferase</keyword>
<dbReference type="Proteomes" id="UP000229894">
    <property type="component" value="Unassembled WGS sequence"/>
</dbReference>
<evidence type="ECO:0000313" key="3">
    <source>
        <dbReference type="EMBL" id="PIV10466.1"/>
    </source>
</evidence>
<dbReference type="PANTHER" id="PTHR45947:SF3">
    <property type="entry name" value="SULFOQUINOVOSYL TRANSFERASE SQD2"/>
    <property type="match status" value="1"/>
</dbReference>
<dbReference type="GO" id="GO:0016757">
    <property type="term" value="F:glycosyltransferase activity"/>
    <property type="evidence" value="ECO:0007669"/>
    <property type="project" value="InterPro"/>
</dbReference>
<dbReference type="Gene3D" id="3.40.50.2000">
    <property type="entry name" value="Glycogen Phosphorylase B"/>
    <property type="match status" value="2"/>
</dbReference>
<name>A0A2M7BV68_9BACT</name>
<evidence type="ECO:0000313" key="4">
    <source>
        <dbReference type="Proteomes" id="UP000229894"/>
    </source>
</evidence>
<dbReference type="AlphaFoldDB" id="A0A2M7BV68"/>
<evidence type="ECO:0000259" key="1">
    <source>
        <dbReference type="Pfam" id="PF00534"/>
    </source>
</evidence>
<dbReference type="Pfam" id="PF13439">
    <property type="entry name" value="Glyco_transf_4"/>
    <property type="match status" value="1"/>
</dbReference>
<evidence type="ECO:0000259" key="2">
    <source>
        <dbReference type="Pfam" id="PF13439"/>
    </source>
</evidence>
<dbReference type="InterPro" id="IPR001296">
    <property type="entry name" value="Glyco_trans_1"/>
</dbReference>
<dbReference type="PANTHER" id="PTHR45947">
    <property type="entry name" value="SULFOQUINOVOSYL TRANSFERASE SQD2"/>
    <property type="match status" value="1"/>
</dbReference>
<sequence>MKVALVHDYLNQYGGAERVLEAFTQIFPQAPIYTLLYDSRRTGYAFAGKKIKTSFLQKIPLLKSHHRPFLMLMPLAIEQFDFSQYDLVLSDSASYAKGVITPPKALHICYCHTPIRYAWDDSHKYIEEFGYPGLVKKAIPFFMNYIRLWDEQAAQRVDKFIANSYFVAQRIKKYYHQESQVIHPPVKTSLFYLADRPDNYFLMVGRFLPYKRFDLAVESFNQLGLPLKIIGDGPERKKLEKKAKSNIEFIGLVDDGKLKDYYAHCRAFIFPQEEDFGITAVEAMAAGRPVIAYQAGGALEIVQEGITGLFFKEQTVDCLIETIRKFKSSDFNPQIIREKAMEFDQEKFKERIKEFINKEYPGATLISKNGCSGKTWE</sequence>
<accession>A0A2M7BV68</accession>
<dbReference type="Pfam" id="PF00534">
    <property type="entry name" value="Glycos_transf_1"/>
    <property type="match status" value="1"/>
</dbReference>
<feature type="domain" description="Glycosyltransferase subfamily 4-like N-terminal" evidence="2">
    <location>
        <begin position="13"/>
        <end position="189"/>
    </location>
</feature>
<dbReference type="InterPro" id="IPR028098">
    <property type="entry name" value="Glyco_trans_4-like_N"/>
</dbReference>
<feature type="domain" description="Glycosyl transferase family 1" evidence="1">
    <location>
        <begin position="196"/>
        <end position="340"/>
    </location>
</feature>
<dbReference type="InterPro" id="IPR050194">
    <property type="entry name" value="Glycosyltransferase_grp1"/>
</dbReference>
<dbReference type="EMBL" id="PEUX01000006">
    <property type="protein sequence ID" value="PIV10466.1"/>
    <property type="molecule type" value="Genomic_DNA"/>
</dbReference>
<organism evidence="3 4">
    <name type="scientific">Candidatus Portnoybacteria bacterium CG03_land_8_20_14_0_80_41_10</name>
    <dbReference type="NCBI Taxonomy" id="1974808"/>
    <lineage>
        <taxon>Bacteria</taxon>
        <taxon>Candidatus Portnoyibacteriota</taxon>
    </lineage>
</organism>